<dbReference type="GO" id="GO:0005663">
    <property type="term" value="C:DNA replication factor C complex"/>
    <property type="evidence" value="ECO:0007669"/>
    <property type="project" value="TreeGrafter"/>
</dbReference>
<dbReference type="AlphaFoldDB" id="A0A0N6W8D8"/>
<dbReference type="Gene3D" id="1.20.272.10">
    <property type="match status" value="1"/>
</dbReference>
<accession>A0A0N6W8D8</accession>
<dbReference type="SUPFAM" id="SSF48019">
    <property type="entry name" value="post-AAA+ oligomerization domain-like"/>
    <property type="match status" value="1"/>
</dbReference>
<dbReference type="Pfam" id="PF08542">
    <property type="entry name" value="Rep_fac_C"/>
    <property type="match status" value="1"/>
</dbReference>
<dbReference type="Gene3D" id="1.10.8.60">
    <property type="match status" value="1"/>
</dbReference>
<evidence type="ECO:0000256" key="2">
    <source>
        <dbReference type="ARBA" id="ARBA00022705"/>
    </source>
</evidence>
<dbReference type="GO" id="GO:0005634">
    <property type="term" value="C:nucleus"/>
    <property type="evidence" value="ECO:0007669"/>
    <property type="project" value="TreeGrafter"/>
</dbReference>
<protein>
    <submittedName>
        <fullName evidence="6">Replication factor C subunit 2</fullName>
    </submittedName>
</protein>
<dbReference type="InterPro" id="IPR013748">
    <property type="entry name" value="Rep_factorC_C"/>
</dbReference>
<evidence type="ECO:0000313" key="6">
    <source>
        <dbReference type="EMBL" id="AJA32499.1"/>
    </source>
</evidence>
<dbReference type="CDD" id="cd18140">
    <property type="entry name" value="HLD_clamp_RFC"/>
    <property type="match status" value="1"/>
</dbReference>
<comment type="similarity">
    <text evidence="1">Belongs to the activator 1 small subunits family.</text>
</comment>
<dbReference type="GO" id="GO:0003689">
    <property type="term" value="F:DNA clamp loader activity"/>
    <property type="evidence" value="ECO:0007669"/>
    <property type="project" value="TreeGrafter"/>
</dbReference>
<dbReference type="Gene3D" id="3.40.50.300">
    <property type="entry name" value="P-loop containing nucleotide triphosphate hydrolases"/>
    <property type="match status" value="1"/>
</dbReference>
<keyword evidence="4" id="KW-0067">ATP-binding</keyword>
<dbReference type="GO" id="GO:0003677">
    <property type="term" value="F:DNA binding"/>
    <property type="evidence" value="ECO:0007669"/>
    <property type="project" value="InterPro"/>
</dbReference>
<dbReference type="PANTHER" id="PTHR11669">
    <property type="entry name" value="REPLICATION FACTOR C / DNA POLYMERASE III GAMMA-TAU SUBUNIT"/>
    <property type="match status" value="1"/>
</dbReference>
<dbReference type="InterPro" id="IPR003593">
    <property type="entry name" value="AAA+_ATPase"/>
</dbReference>
<dbReference type="Pfam" id="PF00004">
    <property type="entry name" value="AAA"/>
    <property type="match status" value="1"/>
</dbReference>
<dbReference type="InterPro" id="IPR050238">
    <property type="entry name" value="DNA_Rep/Repair_Clamp_Loader"/>
</dbReference>
<dbReference type="Pfam" id="PF21960">
    <property type="entry name" value="RCF1-5-like_lid"/>
    <property type="match status" value="1"/>
</dbReference>
<dbReference type="SMART" id="SM00382">
    <property type="entry name" value="AAA"/>
    <property type="match status" value="1"/>
</dbReference>
<proteinExistence type="evidence at transcript level"/>
<dbReference type="GO" id="GO:0031391">
    <property type="term" value="C:Elg1 RFC-like complex"/>
    <property type="evidence" value="ECO:0007669"/>
    <property type="project" value="UniProtKB-ARBA"/>
</dbReference>
<dbReference type="PANTHER" id="PTHR11669:SF5">
    <property type="entry name" value="REPLICATION FACTOR C SUBUNIT 2"/>
    <property type="match status" value="1"/>
</dbReference>
<sequence length="274" mass="31384">MPHLLFTGPPGTGKTTCAKLFAKNLIQEKEAVLELNASDDRGIETIRTTIKDFSRKKVDSIFKIIILDECDSMTTQAQQAMRRVMEINSDECKFILVCNDFSKIFEPIQSRCAILKFDKVNLTVIAKKLQEICTKESILITEQGLKYIVELCDGDMRQSLNVLQPCINSPFEITEDYIIKLVGVPSPRLIGEVLDLLVNNKLEEALKAFDLIWEDRYDPEDLITSFFNVAKRKELYMIIKLVGLAHIRIIKGCVTKMIFYSLFYEIINEKSKLN</sequence>
<dbReference type="InterPro" id="IPR008921">
    <property type="entry name" value="DNA_pol3_clamp-load_cplx_C"/>
</dbReference>
<dbReference type="InterPro" id="IPR027417">
    <property type="entry name" value="P-loop_NTPase"/>
</dbReference>
<evidence type="ECO:0000256" key="4">
    <source>
        <dbReference type="ARBA" id="ARBA00022840"/>
    </source>
</evidence>
<dbReference type="CDD" id="cd00009">
    <property type="entry name" value="AAA"/>
    <property type="match status" value="1"/>
</dbReference>
<dbReference type="InterPro" id="IPR047854">
    <property type="entry name" value="RFC_lid"/>
</dbReference>
<dbReference type="GO" id="GO:0016887">
    <property type="term" value="F:ATP hydrolysis activity"/>
    <property type="evidence" value="ECO:0007669"/>
    <property type="project" value="InterPro"/>
</dbReference>
<name>A0A0N6W8D8_9MICR</name>
<dbReference type="EMBL" id="KJ210771">
    <property type="protein sequence ID" value="AJA32499.1"/>
    <property type="molecule type" value="mRNA"/>
</dbReference>
<reference evidence="6" key="1">
    <citation type="journal article" date="2015" name="Parasitol. Res.">
        <title>Morphological and molecular characterization of Nosema pernyi, a microsporidian parasite in Antheraea pernyi.</title>
        <authorList>
            <person name="Wang Y."/>
            <person name="Liu W."/>
            <person name="Jiang Y."/>
            <person name="Huang L."/>
            <person name="Irfan M."/>
            <person name="Shi S."/>
            <person name="Yang R."/>
            <person name="Qin L."/>
        </authorList>
    </citation>
    <scope>NUCLEOTIDE SEQUENCE</scope>
</reference>
<organism evidence="6">
    <name type="scientific">Nosema pernyi</name>
    <dbReference type="NCBI Taxonomy" id="1112939"/>
    <lineage>
        <taxon>Eukaryota</taxon>
        <taxon>Fungi</taxon>
        <taxon>Fungi incertae sedis</taxon>
        <taxon>Microsporidia</taxon>
        <taxon>Nosematidae</taxon>
        <taxon>Nosema</taxon>
    </lineage>
</organism>
<evidence type="ECO:0000259" key="5">
    <source>
        <dbReference type="SMART" id="SM00382"/>
    </source>
</evidence>
<dbReference type="SUPFAM" id="SSF52540">
    <property type="entry name" value="P-loop containing nucleoside triphosphate hydrolases"/>
    <property type="match status" value="1"/>
</dbReference>
<evidence type="ECO:0000256" key="3">
    <source>
        <dbReference type="ARBA" id="ARBA00022741"/>
    </source>
</evidence>
<evidence type="ECO:0000256" key="1">
    <source>
        <dbReference type="ARBA" id="ARBA00005378"/>
    </source>
</evidence>
<dbReference type="InterPro" id="IPR003959">
    <property type="entry name" value="ATPase_AAA_core"/>
</dbReference>
<dbReference type="GO" id="GO:0005524">
    <property type="term" value="F:ATP binding"/>
    <property type="evidence" value="ECO:0007669"/>
    <property type="project" value="UniProtKB-KW"/>
</dbReference>
<dbReference type="GO" id="GO:0006281">
    <property type="term" value="P:DNA repair"/>
    <property type="evidence" value="ECO:0007669"/>
    <property type="project" value="TreeGrafter"/>
</dbReference>
<feature type="domain" description="AAA+ ATPase" evidence="5">
    <location>
        <begin position="1"/>
        <end position="127"/>
    </location>
</feature>
<dbReference type="GO" id="GO:0006271">
    <property type="term" value="P:DNA strand elongation involved in DNA replication"/>
    <property type="evidence" value="ECO:0007669"/>
    <property type="project" value="UniProtKB-ARBA"/>
</dbReference>
<keyword evidence="2" id="KW-0235">DNA replication</keyword>
<keyword evidence="3" id="KW-0547">Nucleotide-binding</keyword>